<dbReference type="EMBL" id="JANIPJ010000026">
    <property type="protein sequence ID" value="MCR2807412.1"/>
    <property type="molecule type" value="Genomic_DNA"/>
</dbReference>
<name>A0A9X2SDS7_9BACL</name>
<protein>
    <submittedName>
        <fullName evidence="1">PqqD family protein</fullName>
    </submittedName>
</protein>
<comment type="caution">
    <text evidence="1">The sequence shown here is derived from an EMBL/GenBank/DDBJ whole genome shotgun (WGS) entry which is preliminary data.</text>
</comment>
<reference evidence="1" key="1">
    <citation type="submission" date="2022-08" db="EMBL/GenBank/DDBJ databases">
        <title>The genomic sequence of strain Paenibacillus sp. SCIV0701.</title>
        <authorList>
            <person name="Zhao H."/>
        </authorList>
    </citation>
    <scope>NUCLEOTIDE SEQUENCE</scope>
    <source>
        <strain evidence="1">SCIV0701</strain>
    </source>
</reference>
<evidence type="ECO:0000313" key="1">
    <source>
        <dbReference type="EMBL" id="MCR2807412.1"/>
    </source>
</evidence>
<proteinExistence type="predicted"/>
<dbReference type="Pfam" id="PF05402">
    <property type="entry name" value="PqqD"/>
    <property type="match status" value="1"/>
</dbReference>
<dbReference type="AlphaFoldDB" id="A0A9X2SDS7"/>
<gene>
    <name evidence="1" type="ORF">NQZ67_26345</name>
</gene>
<dbReference type="InterPro" id="IPR041881">
    <property type="entry name" value="PqqD_sf"/>
</dbReference>
<organism evidence="1 2">
    <name type="scientific">Paenibacillus soyae</name>
    <dbReference type="NCBI Taxonomy" id="2969249"/>
    <lineage>
        <taxon>Bacteria</taxon>
        <taxon>Bacillati</taxon>
        <taxon>Bacillota</taxon>
        <taxon>Bacilli</taxon>
        <taxon>Bacillales</taxon>
        <taxon>Paenibacillaceae</taxon>
        <taxon>Paenibacillus</taxon>
    </lineage>
</organism>
<accession>A0A9X2SDS7</accession>
<dbReference type="Proteomes" id="UP001141950">
    <property type="component" value="Unassembled WGS sequence"/>
</dbReference>
<keyword evidence="2" id="KW-1185">Reference proteome</keyword>
<evidence type="ECO:0000313" key="2">
    <source>
        <dbReference type="Proteomes" id="UP001141950"/>
    </source>
</evidence>
<dbReference type="RefSeq" id="WP_257451861.1">
    <property type="nucleotide sequence ID" value="NZ_JANIPJ010000026.1"/>
</dbReference>
<dbReference type="InterPro" id="IPR008792">
    <property type="entry name" value="PQQD"/>
</dbReference>
<dbReference type="Gene3D" id="1.10.10.1150">
    <property type="entry name" value="Coenzyme PQQ synthesis protein D (PqqD)"/>
    <property type="match status" value="1"/>
</dbReference>
<sequence>MSRTYIQTTQTEAMELDKDCIVLDLEQYTATQLNEVGSFCWRQLVEARSLTELVESVMNEFEISAGAVEADIALFLEDLLARGLIRIAGE</sequence>